<dbReference type="InterPro" id="IPR012854">
    <property type="entry name" value="Cu_amine_oxidase-like_N"/>
</dbReference>
<dbReference type="Pfam" id="PF07833">
    <property type="entry name" value="Cu_amine_oxidN1"/>
    <property type="match status" value="1"/>
</dbReference>
<gene>
    <name evidence="4" type="ORF">OZSIB_3053</name>
</gene>
<dbReference type="PANTHER" id="PTHR30404:SF0">
    <property type="entry name" value="N-ACETYLMURAMOYL-L-ALANINE AMIDASE AMIC"/>
    <property type="match status" value="1"/>
</dbReference>
<protein>
    <submittedName>
        <fullName evidence="4">N-acetylmuramoyl-L-alanine amidase</fullName>
    </submittedName>
</protein>
<evidence type="ECO:0000313" key="5">
    <source>
        <dbReference type="Proteomes" id="UP000252355"/>
    </source>
</evidence>
<evidence type="ECO:0000256" key="1">
    <source>
        <dbReference type="ARBA" id="ARBA00022801"/>
    </source>
</evidence>
<dbReference type="GO" id="GO:0009253">
    <property type="term" value="P:peptidoglycan catabolic process"/>
    <property type="evidence" value="ECO:0007669"/>
    <property type="project" value="InterPro"/>
</dbReference>
<evidence type="ECO:0000256" key="2">
    <source>
        <dbReference type="SAM" id="MobiDB-lite"/>
    </source>
</evidence>
<dbReference type="Gene3D" id="3.30.457.10">
    <property type="entry name" value="Copper amine oxidase-like, N-terminal domain"/>
    <property type="match status" value="1"/>
</dbReference>
<dbReference type="CDD" id="cd02696">
    <property type="entry name" value="MurNAc-LAA"/>
    <property type="match status" value="1"/>
</dbReference>
<dbReference type="InterPro" id="IPR002508">
    <property type="entry name" value="MurNAc-LAA_cat"/>
</dbReference>
<dbReference type="Proteomes" id="UP000252355">
    <property type="component" value="Unassembled WGS sequence"/>
</dbReference>
<dbReference type="PANTHER" id="PTHR30404">
    <property type="entry name" value="N-ACETYLMURAMOYL-L-ALANINE AMIDASE"/>
    <property type="match status" value="1"/>
</dbReference>
<feature type="compositionally biased region" description="Pro residues" evidence="2">
    <location>
        <begin position="112"/>
        <end position="140"/>
    </location>
</feature>
<sequence>MHRIGKGLLFAAALLIALGGLPAARGQEGTRGFINAREFAESQGIAYQWFPMQKMLVLTKGHRLMRLVVDQTQAVVDNQPFTLPSAPRLEDGQVMVPARSIIQVFGVTSNQAPPPPGPIATPPPPGPPPATIIDPGPPAVTPGANPDPAAGAILVTARHSVREDHTRVVLEFDGNVSFTTETPGPGKFKLRINGCQNLIPTKRTNPVGRDLKGVSYNSGPNRQGLVVNFDLPEGARPPTIETVGNPFRMILSFYAPPGALTASPTAAIASGPTTRVASAAPNLPKAATGSAVLSLVTAPTQLTAQPAPTVPEIAIDVPLATLSRSIFQGRAIIIEPAHGGSDKGASVPGLPSEKEITLAIGQELQRTLRKMGFAAFLLRSGDTDIPNDRRLAAINKAGGDLFVSLHVGASADENQEGAACYWYDPKGVNLEVDTGGKLSPQLVFTEWTQTTRFDLARFLGQKVRDRLTSHLGTKDRGALGLPLQPLQFLVYPGIVVEVGMLSHPQEGPRLASKGYQEAAAKAIANGIVDFFNGIRLNP</sequence>
<dbReference type="InterPro" id="IPR050695">
    <property type="entry name" value="N-acetylmuramoyl_amidase_3"/>
</dbReference>
<dbReference type="InterPro" id="IPR036582">
    <property type="entry name" value="Mao_N_sf"/>
</dbReference>
<dbReference type="GO" id="GO:0030288">
    <property type="term" value="C:outer membrane-bounded periplasmic space"/>
    <property type="evidence" value="ECO:0007669"/>
    <property type="project" value="TreeGrafter"/>
</dbReference>
<comment type="caution">
    <text evidence="4">The sequence shown here is derived from an EMBL/GenBank/DDBJ whole genome shotgun (WGS) entry which is preliminary data.</text>
</comment>
<feature type="region of interest" description="Disordered" evidence="2">
    <location>
        <begin position="109"/>
        <end position="147"/>
    </location>
</feature>
<evidence type="ECO:0000259" key="3">
    <source>
        <dbReference type="SMART" id="SM00646"/>
    </source>
</evidence>
<dbReference type="Gene3D" id="3.40.630.40">
    <property type="entry name" value="Zn-dependent exopeptidases"/>
    <property type="match status" value="1"/>
</dbReference>
<dbReference type="Pfam" id="PF01520">
    <property type="entry name" value="Amidase_3"/>
    <property type="match status" value="1"/>
</dbReference>
<dbReference type="AlphaFoldDB" id="A0A367ZIL0"/>
<feature type="domain" description="MurNAc-LAA" evidence="3">
    <location>
        <begin position="392"/>
        <end position="528"/>
    </location>
</feature>
<dbReference type="GO" id="GO:0008745">
    <property type="term" value="F:N-acetylmuramoyl-L-alanine amidase activity"/>
    <property type="evidence" value="ECO:0007669"/>
    <property type="project" value="InterPro"/>
</dbReference>
<dbReference type="SUPFAM" id="SSF53187">
    <property type="entry name" value="Zn-dependent exopeptidases"/>
    <property type="match status" value="1"/>
</dbReference>
<name>A0A367ZIL0_9BACT</name>
<dbReference type="EMBL" id="QOQW01000034">
    <property type="protein sequence ID" value="RCK77242.1"/>
    <property type="molecule type" value="Genomic_DNA"/>
</dbReference>
<reference evidence="4 5" key="1">
    <citation type="submission" date="2018-05" db="EMBL/GenBank/DDBJ databases">
        <title>A metagenomic window into the 2 km-deep terrestrial subsurface aquifer revealed taxonomically and functionally diverse microbial community comprising novel uncultured bacterial lineages.</title>
        <authorList>
            <person name="Kadnikov V.V."/>
            <person name="Mardanov A.V."/>
            <person name="Beletsky A.V."/>
            <person name="Banks D."/>
            <person name="Pimenov N.V."/>
            <person name="Frank Y.A."/>
            <person name="Karnachuk O.V."/>
            <person name="Ravin N.V."/>
        </authorList>
    </citation>
    <scope>NUCLEOTIDE SEQUENCE [LARGE SCALE GENOMIC DNA]</scope>
    <source>
        <strain evidence="4">BY5</strain>
    </source>
</reference>
<proteinExistence type="predicted"/>
<organism evidence="4 5">
    <name type="scientific">Candidatus Ozemobacter sibiricus</name>
    <dbReference type="NCBI Taxonomy" id="2268124"/>
    <lineage>
        <taxon>Bacteria</taxon>
        <taxon>Candidatus Ozemobacteria</taxon>
        <taxon>Candidatus Ozemobacterales</taxon>
        <taxon>Candidatus Ozemobacteraceae</taxon>
        <taxon>Candidatus Ozemobacter</taxon>
    </lineage>
</organism>
<keyword evidence="1" id="KW-0378">Hydrolase</keyword>
<dbReference type="SUPFAM" id="SSF55383">
    <property type="entry name" value="Copper amine oxidase, domain N"/>
    <property type="match status" value="1"/>
</dbReference>
<accession>A0A367ZIL0</accession>
<dbReference type="SMART" id="SM00646">
    <property type="entry name" value="Ami_3"/>
    <property type="match status" value="1"/>
</dbReference>
<evidence type="ECO:0000313" key="4">
    <source>
        <dbReference type="EMBL" id="RCK77242.1"/>
    </source>
</evidence>